<evidence type="ECO:0000313" key="2">
    <source>
        <dbReference type="EMBL" id="KAD2803897.1"/>
    </source>
</evidence>
<dbReference type="Proteomes" id="UP000326396">
    <property type="component" value="Linkage Group LG8"/>
</dbReference>
<feature type="region of interest" description="Disordered" evidence="1">
    <location>
        <begin position="21"/>
        <end position="49"/>
    </location>
</feature>
<evidence type="ECO:0000256" key="1">
    <source>
        <dbReference type="SAM" id="MobiDB-lite"/>
    </source>
</evidence>
<gene>
    <name evidence="2" type="ORF">E3N88_37274</name>
</gene>
<accession>A0A5N6LQJ9</accession>
<proteinExistence type="predicted"/>
<dbReference type="EMBL" id="SZYD01000018">
    <property type="protein sequence ID" value="KAD2803897.1"/>
    <property type="molecule type" value="Genomic_DNA"/>
</dbReference>
<organism evidence="2 3">
    <name type="scientific">Mikania micrantha</name>
    <name type="common">bitter vine</name>
    <dbReference type="NCBI Taxonomy" id="192012"/>
    <lineage>
        <taxon>Eukaryota</taxon>
        <taxon>Viridiplantae</taxon>
        <taxon>Streptophyta</taxon>
        <taxon>Embryophyta</taxon>
        <taxon>Tracheophyta</taxon>
        <taxon>Spermatophyta</taxon>
        <taxon>Magnoliopsida</taxon>
        <taxon>eudicotyledons</taxon>
        <taxon>Gunneridae</taxon>
        <taxon>Pentapetalae</taxon>
        <taxon>asterids</taxon>
        <taxon>campanulids</taxon>
        <taxon>Asterales</taxon>
        <taxon>Asteraceae</taxon>
        <taxon>Asteroideae</taxon>
        <taxon>Heliantheae alliance</taxon>
        <taxon>Eupatorieae</taxon>
        <taxon>Mikania</taxon>
    </lineage>
</organism>
<dbReference type="AlphaFoldDB" id="A0A5N6LQJ9"/>
<keyword evidence="3" id="KW-1185">Reference proteome</keyword>
<sequence length="895" mass="100775">MKMAEMHKKFSVEEGIMKHGSKARKNTFNTGHKVPPKKPEGLRPGQAAGWQPKVAKAITSIPVANKYAALEDEGFTIMALEESVARGQLIGAGRVKGQQVISGNASKEAKKSGRLGKEKFTRRIGSVLHMARVNLRQYEHKNRPVDFSTLILVRLRIAGLRMKESNVFSQVRKDWGIEGLRHMAISRLEHLLYKRVGKGMGWENVIHRVERIWGMGGLRCGNYDIICLLSDGGTGKVWADMKCTAAYWVISDKGMGWDLRGMYGIWVGAYRLLGFIWFVPWVASAGTRCEDLWPNVYVCSRVCGYGQVHVWSYHRLVLAANWRFITIRERCRLHNMLRIKRGRWISWGDSRRSWGHFHKLYPCQQLWAEQDIDQYLSHMYFYCGCICYVQATRGQHVRLGTLWPSLYASDLQKGVWWVPKKARSGSVFCGKGAAPKLNRHINGVWWTADWHRRLDRDYAGLISAGGPCGLSLGSLGEGWPGIVAPKIMKCSVLSDYFGGFIGWFVGILDIVHLANDPKDNILLFCWALKVNLLDFWFVWNYTWHFGTNYILEGRDGCVVVDHIWGRGYNRVGSNKTGWGVQGGWGLLMLYIKGKDVSVRCASGAGCFGFIRAQGWGATIPGGRMGSDSIGIKGGMDLLLMLFIKGRKGLRTSCNIWKWANLLRKAAKYEIPKGWRIWVYAFRGLGAIIPGGYEVCLGYRLVWMAYGLGYAILYGQWLQRLLQVMAWAGTRGTRGWNTRGSLEILFFLTPDLGCGLFVNIDGAEFWLKARLGSSSCNNNGIGLGGPPQGFNRGLAYKAEKGWGLQNRVLFQHGVLPESGTKFGYLADKVLPQHMPCESFLAWAVVLHVVWLLCINWTLGVHIGNDPGLSHVAIPAKRKGAFRTDWSTKRILQHTKI</sequence>
<evidence type="ECO:0000313" key="3">
    <source>
        <dbReference type="Proteomes" id="UP000326396"/>
    </source>
</evidence>
<reference evidence="2 3" key="1">
    <citation type="submission" date="2019-05" db="EMBL/GenBank/DDBJ databases">
        <title>Mikania micrantha, genome provides insights into the molecular mechanism of rapid growth.</title>
        <authorList>
            <person name="Liu B."/>
        </authorList>
    </citation>
    <scope>NUCLEOTIDE SEQUENCE [LARGE SCALE GENOMIC DNA]</scope>
    <source>
        <strain evidence="2">NLD-2019</strain>
        <tissue evidence="2">Leaf</tissue>
    </source>
</reference>
<comment type="caution">
    <text evidence="2">The sequence shown here is derived from an EMBL/GenBank/DDBJ whole genome shotgun (WGS) entry which is preliminary data.</text>
</comment>
<name>A0A5N6LQJ9_9ASTR</name>
<protein>
    <submittedName>
        <fullName evidence="2">Uncharacterized protein</fullName>
    </submittedName>
</protein>